<evidence type="ECO:0000259" key="5">
    <source>
        <dbReference type="Pfam" id="PF01471"/>
    </source>
</evidence>
<proteinExistence type="predicted"/>
<evidence type="ECO:0000313" key="7">
    <source>
        <dbReference type="Proteomes" id="UP000316806"/>
    </source>
</evidence>
<evidence type="ECO:0000313" key="6">
    <source>
        <dbReference type="EMBL" id="QDQ16148.1"/>
    </source>
</evidence>
<dbReference type="InterPro" id="IPR050465">
    <property type="entry name" value="UPF0194_transport"/>
</dbReference>
<protein>
    <submittedName>
        <fullName evidence="6">Peptidoglycan-binding protein</fullName>
    </submittedName>
</protein>
<dbReference type="GO" id="GO:0030313">
    <property type="term" value="C:cell envelope"/>
    <property type="evidence" value="ECO:0007669"/>
    <property type="project" value="UniProtKB-SubCell"/>
</dbReference>
<dbReference type="SUPFAM" id="SSF47090">
    <property type="entry name" value="PGBD-like"/>
    <property type="match status" value="1"/>
</dbReference>
<feature type="compositionally biased region" description="Low complexity" evidence="3">
    <location>
        <begin position="89"/>
        <end position="102"/>
    </location>
</feature>
<feature type="region of interest" description="Disordered" evidence="3">
    <location>
        <begin position="1"/>
        <end position="57"/>
    </location>
</feature>
<keyword evidence="4" id="KW-1133">Transmembrane helix</keyword>
<dbReference type="InterPro" id="IPR002477">
    <property type="entry name" value="Peptidoglycan-bd-like"/>
</dbReference>
<gene>
    <name evidence="6" type="ORF">FH965_05540</name>
</gene>
<dbReference type="Pfam" id="PF01471">
    <property type="entry name" value="PG_binding_1"/>
    <property type="match status" value="1"/>
</dbReference>
<feature type="domain" description="Peptidoglycan binding-like" evidence="5">
    <location>
        <begin position="182"/>
        <end position="229"/>
    </location>
</feature>
<evidence type="ECO:0000256" key="4">
    <source>
        <dbReference type="SAM" id="Phobius"/>
    </source>
</evidence>
<dbReference type="InterPro" id="IPR036365">
    <property type="entry name" value="PGBD-like_sf"/>
</dbReference>
<feature type="compositionally biased region" description="Gly residues" evidence="3">
    <location>
        <begin position="311"/>
        <end position="323"/>
    </location>
</feature>
<accession>A0A516RKF4</accession>
<sequence length="423" mass="43062">MELRKSGEVSPPGTTDVATPERNGLVRRDEGAVDDSAADGDGGGPEGPPSHRRRRRPLRTAVIVAIAVAVVGGAGAAATGVIGGDGDGSDASAPDAPPRTTKVQRTTLTRTETVNGSLGHGDTTAVAAPAGGRGGGDVVTWVPEDGDVLRRGDAVYRVAEREVPLLYGAIPLYRTLDVGSEGEDVRLLERNLAALGYSGFTVDDEYTSGTAAAVRDWQEDLGRDETGAVRPADAVVAPGPRRVADVRAVPGAPLGGTVLSWTGTERAVTVDLDASDEDLVRKGTKATVTLPDDTTVRAEVTDVGTPTTSRDGGGSGGGSGGSDGSDDDKATLPVELKVASQKGLGRYQAASVEVSLKAESRENVLAVPVNALVARHGGGYAVDVVEPDGDVRRVPVEPGLFADSMVEVSGKGLTAGTVVGVPK</sequence>
<evidence type="ECO:0000256" key="1">
    <source>
        <dbReference type="ARBA" id="ARBA00004196"/>
    </source>
</evidence>
<name>A0A516RKF4_STRST</name>
<reference evidence="6 7" key="1">
    <citation type="journal article" date="2019" name="J. Ind. Microbiol. Biotechnol.">
        <title>The complete genomic sequence of Streptomyces spectabilis NRRL-2792 and identification of secondary metabolite biosynthetic gene clusters.</title>
        <authorList>
            <person name="Sinha A."/>
            <person name="Phillips-Salemka S."/>
            <person name="Niraula T.A."/>
            <person name="Short K.A."/>
            <person name="Niraula N.P."/>
        </authorList>
    </citation>
    <scope>NUCLEOTIDE SEQUENCE [LARGE SCALE GENOMIC DNA]</scope>
    <source>
        <strain evidence="6 7">NRRL 2792</strain>
    </source>
</reference>
<evidence type="ECO:0000256" key="3">
    <source>
        <dbReference type="SAM" id="MobiDB-lite"/>
    </source>
</evidence>
<feature type="region of interest" description="Disordered" evidence="3">
    <location>
        <begin position="83"/>
        <end position="102"/>
    </location>
</feature>
<evidence type="ECO:0000256" key="2">
    <source>
        <dbReference type="ARBA" id="ARBA00023054"/>
    </source>
</evidence>
<dbReference type="EMBL" id="CP040916">
    <property type="protein sequence ID" value="QDQ16148.1"/>
    <property type="molecule type" value="Genomic_DNA"/>
</dbReference>
<dbReference type="Proteomes" id="UP000316806">
    <property type="component" value="Chromosome"/>
</dbReference>
<keyword evidence="2" id="KW-0175">Coiled coil</keyword>
<dbReference type="Gene3D" id="2.40.420.20">
    <property type="match status" value="1"/>
</dbReference>
<feature type="region of interest" description="Disordered" evidence="3">
    <location>
        <begin position="292"/>
        <end position="329"/>
    </location>
</feature>
<feature type="transmembrane region" description="Helical" evidence="4">
    <location>
        <begin position="61"/>
        <end position="82"/>
    </location>
</feature>
<comment type="subcellular location">
    <subcellularLocation>
        <location evidence="1">Cell envelope</location>
    </subcellularLocation>
</comment>
<dbReference type="Gene3D" id="1.10.101.10">
    <property type="entry name" value="PGBD-like superfamily/PGBD"/>
    <property type="match status" value="1"/>
</dbReference>
<dbReference type="PANTHER" id="PTHR32347">
    <property type="entry name" value="EFFLUX SYSTEM COMPONENT YKNX-RELATED"/>
    <property type="match status" value="1"/>
</dbReference>
<feature type="region of interest" description="Disordered" evidence="3">
    <location>
        <begin position="113"/>
        <end position="132"/>
    </location>
</feature>
<keyword evidence="4" id="KW-0812">Transmembrane</keyword>
<dbReference type="AlphaFoldDB" id="A0A516RKF4"/>
<organism evidence="6 7">
    <name type="scientific">Streptomyces spectabilis</name>
    <dbReference type="NCBI Taxonomy" id="68270"/>
    <lineage>
        <taxon>Bacteria</taxon>
        <taxon>Bacillati</taxon>
        <taxon>Actinomycetota</taxon>
        <taxon>Actinomycetes</taxon>
        <taxon>Kitasatosporales</taxon>
        <taxon>Streptomycetaceae</taxon>
        <taxon>Streptomyces</taxon>
    </lineage>
</organism>
<keyword evidence="4" id="KW-0472">Membrane</keyword>
<dbReference type="InterPro" id="IPR036366">
    <property type="entry name" value="PGBDSf"/>
</dbReference>